<accession>A0ABV6L5A9</accession>
<protein>
    <submittedName>
        <fullName evidence="1">Uncharacterized protein</fullName>
    </submittedName>
</protein>
<organism evidence="1 2">
    <name type="scientific">Mucilaginibacter angelicae</name>
    <dbReference type="NCBI Taxonomy" id="869718"/>
    <lineage>
        <taxon>Bacteria</taxon>
        <taxon>Pseudomonadati</taxon>
        <taxon>Bacteroidota</taxon>
        <taxon>Sphingobacteriia</taxon>
        <taxon>Sphingobacteriales</taxon>
        <taxon>Sphingobacteriaceae</taxon>
        <taxon>Mucilaginibacter</taxon>
    </lineage>
</organism>
<evidence type="ECO:0000313" key="2">
    <source>
        <dbReference type="Proteomes" id="UP001589828"/>
    </source>
</evidence>
<reference evidence="1 2" key="1">
    <citation type="submission" date="2024-09" db="EMBL/GenBank/DDBJ databases">
        <authorList>
            <person name="Sun Q."/>
            <person name="Mori K."/>
        </authorList>
    </citation>
    <scope>NUCLEOTIDE SEQUENCE [LARGE SCALE GENOMIC DNA]</scope>
    <source>
        <strain evidence="1 2">NCAIM B.02415</strain>
    </source>
</reference>
<dbReference type="RefSeq" id="WP_377022471.1">
    <property type="nucleotide sequence ID" value="NZ_JBHLTS010000021.1"/>
</dbReference>
<gene>
    <name evidence="1" type="ORF">ACFFGT_10460</name>
</gene>
<proteinExistence type="predicted"/>
<dbReference type="EMBL" id="JBHLTS010000021">
    <property type="protein sequence ID" value="MFC0514627.1"/>
    <property type="molecule type" value="Genomic_DNA"/>
</dbReference>
<sequence>MNSRQFGYILSSWISPSVLAEAIRKTIERPDIMNSVVDLDINSRYFNSGQSANLPFLVTLFLEGFHVPIELFKFVPMYLKNIADTPEETEMKNIHFTGTIDYLDNVLNIDGTYHIIRVTCPAKEMQLIRYPLIMLIDAVTNLAKYWSNLKITHSKNTVHHQHLSEWAFLSFIDIYVAKAYGFDGIADLRVSPLGMDYALDVQQREISCQGKIPVESNILSSLIFNAQIMINKNQS</sequence>
<comment type="caution">
    <text evidence="1">The sequence shown here is derived from an EMBL/GenBank/DDBJ whole genome shotgun (WGS) entry which is preliminary data.</text>
</comment>
<name>A0ABV6L5A9_9SPHI</name>
<dbReference type="Proteomes" id="UP001589828">
    <property type="component" value="Unassembled WGS sequence"/>
</dbReference>
<evidence type="ECO:0000313" key="1">
    <source>
        <dbReference type="EMBL" id="MFC0514627.1"/>
    </source>
</evidence>
<keyword evidence="2" id="KW-1185">Reference proteome</keyword>